<protein>
    <submittedName>
        <fullName evidence="1">Uncharacterized protein</fullName>
    </submittedName>
</protein>
<comment type="caution">
    <text evidence="1">The sequence shown here is derived from an EMBL/GenBank/DDBJ whole genome shotgun (WGS) entry which is preliminary data.</text>
</comment>
<dbReference type="AlphaFoldDB" id="A0AAV3AH56"/>
<accession>A0AAV3AH56</accession>
<gene>
    <name evidence="1" type="ORF">GDO54_010599</name>
</gene>
<reference evidence="1" key="1">
    <citation type="thesis" date="2020" institute="ProQuest LLC" country="789 East Eisenhower Parkway, Ann Arbor, MI, USA">
        <title>Comparative Genomics and Chromosome Evolution.</title>
        <authorList>
            <person name="Mudd A.B."/>
        </authorList>
    </citation>
    <scope>NUCLEOTIDE SEQUENCE</scope>
    <source>
        <strain evidence="1">1538</strain>
        <tissue evidence="1">Blood</tissue>
    </source>
</reference>
<dbReference type="Proteomes" id="UP001181693">
    <property type="component" value="Unassembled WGS sequence"/>
</dbReference>
<dbReference type="EMBL" id="DYDO01000004">
    <property type="protein sequence ID" value="DBA26323.1"/>
    <property type="molecule type" value="Genomic_DNA"/>
</dbReference>
<sequence length="73" mass="8575">MIVAFHLLYKSLVPVVYHTVTHLKCLWCVTFVLDSTSLCLLLTYLIRNVTSLYSYLPRWRGSPFRARKLLEKS</sequence>
<keyword evidence="2" id="KW-1185">Reference proteome</keyword>
<evidence type="ECO:0000313" key="1">
    <source>
        <dbReference type="EMBL" id="DBA26323.1"/>
    </source>
</evidence>
<name>A0AAV3AH56_PYXAD</name>
<organism evidence="1 2">
    <name type="scientific">Pyxicephalus adspersus</name>
    <name type="common">African bullfrog</name>
    <dbReference type="NCBI Taxonomy" id="30357"/>
    <lineage>
        <taxon>Eukaryota</taxon>
        <taxon>Metazoa</taxon>
        <taxon>Chordata</taxon>
        <taxon>Craniata</taxon>
        <taxon>Vertebrata</taxon>
        <taxon>Euteleostomi</taxon>
        <taxon>Amphibia</taxon>
        <taxon>Batrachia</taxon>
        <taxon>Anura</taxon>
        <taxon>Neobatrachia</taxon>
        <taxon>Ranoidea</taxon>
        <taxon>Pyxicephalidae</taxon>
        <taxon>Pyxicephalinae</taxon>
        <taxon>Pyxicephalus</taxon>
    </lineage>
</organism>
<proteinExistence type="predicted"/>
<evidence type="ECO:0000313" key="2">
    <source>
        <dbReference type="Proteomes" id="UP001181693"/>
    </source>
</evidence>